<sequence>MMQIGFSECVRGYNLAKGRLESARLRSRRLCHIDIKSFQEKSALATDKDGNSLSLAMQVNRQNLPSVNEHFGS</sequence>
<dbReference type="EMBL" id="FNNH01000003">
    <property type="protein sequence ID" value="SDW12338.1"/>
    <property type="molecule type" value="Genomic_DNA"/>
</dbReference>
<proteinExistence type="predicted"/>
<evidence type="ECO:0000313" key="2">
    <source>
        <dbReference type="Proteomes" id="UP000183454"/>
    </source>
</evidence>
<reference evidence="1 2" key="1">
    <citation type="submission" date="2016-10" db="EMBL/GenBank/DDBJ databases">
        <authorList>
            <person name="de Groot N.N."/>
        </authorList>
    </citation>
    <scope>NUCLEOTIDE SEQUENCE [LARGE SCALE GENOMIC DNA]</scope>
    <source>
        <strain evidence="1 2">Nm110</strain>
    </source>
</reference>
<name>A0A1H2QZI2_9PROT</name>
<organism evidence="1 2">
    <name type="scientific">Nitrosomonas communis</name>
    <dbReference type="NCBI Taxonomy" id="44574"/>
    <lineage>
        <taxon>Bacteria</taxon>
        <taxon>Pseudomonadati</taxon>
        <taxon>Pseudomonadota</taxon>
        <taxon>Betaproteobacteria</taxon>
        <taxon>Nitrosomonadales</taxon>
        <taxon>Nitrosomonadaceae</taxon>
        <taxon>Nitrosomonas</taxon>
    </lineage>
</organism>
<gene>
    <name evidence="1" type="ORF">SAMN05421882_100377</name>
</gene>
<dbReference type="AlphaFoldDB" id="A0A1H2QZI2"/>
<protein>
    <submittedName>
        <fullName evidence="1">Uncharacterized protein</fullName>
    </submittedName>
</protein>
<accession>A0A1H2QZI2</accession>
<evidence type="ECO:0000313" key="1">
    <source>
        <dbReference type="EMBL" id="SDW12338.1"/>
    </source>
</evidence>
<dbReference type="Proteomes" id="UP000183454">
    <property type="component" value="Unassembled WGS sequence"/>
</dbReference>